<evidence type="ECO:0000313" key="2">
    <source>
        <dbReference type="Proteomes" id="UP000198935"/>
    </source>
</evidence>
<dbReference type="EMBL" id="FNPI01000001">
    <property type="protein sequence ID" value="SDY02186.1"/>
    <property type="molecule type" value="Genomic_DNA"/>
</dbReference>
<dbReference type="OrthoDB" id="2428270at2"/>
<dbReference type="Proteomes" id="UP000198935">
    <property type="component" value="Unassembled WGS sequence"/>
</dbReference>
<reference evidence="2" key="1">
    <citation type="submission" date="2016-10" db="EMBL/GenBank/DDBJ databases">
        <authorList>
            <person name="Varghese N."/>
            <person name="Submissions S."/>
        </authorList>
    </citation>
    <scope>NUCLEOTIDE SEQUENCE [LARGE SCALE GENOMIC DNA]</scope>
    <source>
        <strain evidence="2">SP</strain>
    </source>
</reference>
<accession>A0A1H3GFX0</accession>
<dbReference type="AlphaFoldDB" id="A0A1H3GFX0"/>
<gene>
    <name evidence="1" type="ORF">SAMN05421736_101159</name>
</gene>
<proteinExistence type="predicted"/>
<dbReference type="STRING" id="1503961.SAMN05421736_101159"/>
<sequence>MDIDLTAISKAMPDFKNHEQAKNWFEEHFHDRFTFGSSDIIDGKKVFYYHLIEDPEVYQQYMESFAKEDRHNITDVHTFESYATVEISEDGGISLSL</sequence>
<organism evidence="1 2">
    <name type="scientific">Evansella caseinilytica</name>
    <dbReference type="NCBI Taxonomy" id="1503961"/>
    <lineage>
        <taxon>Bacteria</taxon>
        <taxon>Bacillati</taxon>
        <taxon>Bacillota</taxon>
        <taxon>Bacilli</taxon>
        <taxon>Bacillales</taxon>
        <taxon>Bacillaceae</taxon>
        <taxon>Evansella</taxon>
    </lineage>
</organism>
<keyword evidence="2" id="KW-1185">Reference proteome</keyword>
<protein>
    <submittedName>
        <fullName evidence="1">Uncharacterized protein</fullName>
    </submittedName>
</protein>
<evidence type="ECO:0000313" key="1">
    <source>
        <dbReference type="EMBL" id="SDY02186.1"/>
    </source>
</evidence>
<name>A0A1H3GFX0_9BACI</name>